<feature type="domain" description="Transcriptional repressor PaaX-like central Cas2-like" evidence="2">
    <location>
        <begin position="86"/>
        <end position="136"/>
    </location>
</feature>
<dbReference type="EMBL" id="FNAB01000005">
    <property type="protein sequence ID" value="SDD57503.1"/>
    <property type="molecule type" value="Genomic_DNA"/>
</dbReference>
<accession>A0A1G6VVP9</accession>
<feature type="domain" description="Transcriptional repressor PaaX-like N-terminal" evidence="1">
    <location>
        <begin position="9"/>
        <end position="68"/>
    </location>
</feature>
<dbReference type="Pfam" id="PF20803">
    <property type="entry name" value="PaaX_M"/>
    <property type="match status" value="1"/>
</dbReference>
<dbReference type="PANTHER" id="PTHR30319:SF1">
    <property type="entry name" value="TRANSCRIPTIONAL REPRESSOR PAAX"/>
    <property type="match status" value="1"/>
</dbReference>
<dbReference type="InterPro" id="IPR048846">
    <property type="entry name" value="PaaX-like_central"/>
</dbReference>
<reference evidence="3 4" key="1">
    <citation type="submission" date="2016-10" db="EMBL/GenBank/DDBJ databases">
        <authorList>
            <person name="de Groot N.N."/>
        </authorList>
    </citation>
    <scope>NUCLEOTIDE SEQUENCE [LARGE SCALE GENOMIC DNA]</scope>
    <source>
        <strain evidence="3 4">JCM 11308</strain>
    </source>
</reference>
<gene>
    <name evidence="3" type="ORF">SAMN05444580_105147</name>
</gene>
<organism evidence="3 4">
    <name type="scientific">Rhodococcus tukisamuensis</name>
    <dbReference type="NCBI Taxonomy" id="168276"/>
    <lineage>
        <taxon>Bacteria</taxon>
        <taxon>Bacillati</taxon>
        <taxon>Actinomycetota</taxon>
        <taxon>Actinomycetes</taxon>
        <taxon>Mycobacteriales</taxon>
        <taxon>Nocardiaceae</taxon>
        <taxon>Rhodococcus</taxon>
    </lineage>
</organism>
<dbReference type="Pfam" id="PF07848">
    <property type="entry name" value="PaaX"/>
    <property type="match status" value="1"/>
</dbReference>
<evidence type="ECO:0000259" key="1">
    <source>
        <dbReference type="Pfam" id="PF07848"/>
    </source>
</evidence>
<proteinExistence type="predicted"/>
<dbReference type="Gene3D" id="1.10.10.10">
    <property type="entry name" value="Winged helix-like DNA-binding domain superfamily/Winged helix DNA-binding domain"/>
    <property type="match status" value="1"/>
</dbReference>
<dbReference type="AlphaFoldDB" id="A0A1G6VVP9"/>
<protein>
    <submittedName>
        <fullName evidence="3">Phenylacetic acid degradation operon negative regulatory protein</fullName>
    </submittedName>
</protein>
<evidence type="ECO:0000259" key="2">
    <source>
        <dbReference type="Pfam" id="PF20803"/>
    </source>
</evidence>
<evidence type="ECO:0000313" key="4">
    <source>
        <dbReference type="Proteomes" id="UP000199417"/>
    </source>
</evidence>
<name>A0A1G6VVP9_9NOCA</name>
<dbReference type="Proteomes" id="UP000199417">
    <property type="component" value="Unassembled WGS sequence"/>
</dbReference>
<dbReference type="Gene3D" id="3.30.70.2650">
    <property type="match status" value="1"/>
</dbReference>
<sequence>MIDLPGLTARGVILSLLVSNHPARPTSAQIVRAAGAFGIKESAARVALTRLVSGGDLERTPDGFRLSEPLLERRQRVLHEVAQGTRPWSGEWEIVVVVGTGRDPGDRASLRTRLSRLRLAELREGVWLRPANLTRALDLDDAPVEVLTGKPGRDAGELVASLWDLPAWESESQRLLELMELAEGTVDRFTVATAIVRHLLEDPVLPQELRPESWSADRVHSMWGAYQEEFVSIPEVDHST</sequence>
<dbReference type="InterPro" id="IPR036388">
    <property type="entry name" value="WH-like_DNA-bd_sf"/>
</dbReference>
<dbReference type="PANTHER" id="PTHR30319">
    <property type="entry name" value="PHENYLACETIC ACID REGULATOR-RELATED TRANSCRIPTIONAL REPRESSOR"/>
    <property type="match status" value="1"/>
</dbReference>
<dbReference type="STRING" id="168276.SAMN05444580_105147"/>
<dbReference type="GO" id="GO:0006351">
    <property type="term" value="P:DNA-templated transcription"/>
    <property type="evidence" value="ECO:0007669"/>
    <property type="project" value="TreeGrafter"/>
</dbReference>
<dbReference type="InterPro" id="IPR012906">
    <property type="entry name" value="PaaX-like_N"/>
</dbReference>
<keyword evidence="4" id="KW-1185">Reference proteome</keyword>
<dbReference type="Gene3D" id="1.20.58.1460">
    <property type="match status" value="1"/>
</dbReference>
<evidence type="ECO:0000313" key="3">
    <source>
        <dbReference type="EMBL" id="SDD57503.1"/>
    </source>
</evidence>